<evidence type="ECO:0000313" key="3">
    <source>
        <dbReference type="Proteomes" id="UP001070176"/>
    </source>
</evidence>
<keyword evidence="3" id="KW-1185">Reference proteome</keyword>
<evidence type="ECO:0000256" key="1">
    <source>
        <dbReference type="SAM" id="MobiDB-lite"/>
    </source>
</evidence>
<accession>A0ABT3Y2I5</accession>
<gene>
    <name evidence="2" type="ORF">OEA66_08335</name>
</gene>
<sequence length="251" mass="29387">MNKKIILIFIFFISFMCFSQLTVQNCIEYKLLWLGENYKSFSFSSDNNNLSLLTDNIDFKEGDLNYLADKQHPKFLVNYNRNEDTFYQENAFVGKNDKLKYKLAIDKIKPINWAITKEVKNILGYNCHKATAEIRGRKWEVWFTSEIPNPIFPWKLKDTPGAILEAYDSEKNFYFNATKISLNKNYVLPKKLESYFINENNSETVSYLDAFDADTEQLKEWQSQQIANMNQSIPHGQIPSPRSASFELSIE</sequence>
<dbReference type="Proteomes" id="UP001070176">
    <property type="component" value="Unassembled WGS sequence"/>
</dbReference>
<feature type="region of interest" description="Disordered" evidence="1">
    <location>
        <begin position="232"/>
        <end position="251"/>
    </location>
</feature>
<organism evidence="2 3">
    <name type="scientific">Chryseobacterium luquanense</name>
    <dbReference type="NCBI Taxonomy" id="2983766"/>
    <lineage>
        <taxon>Bacteria</taxon>
        <taxon>Pseudomonadati</taxon>
        <taxon>Bacteroidota</taxon>
        <taxon>Flavobacteriia</taxon>
        <taxon>Flavobacteriales</taxon>
        <taxon>Weeksellaceae</taxon>
        <taxon>Chryseobacterium group</taxon>
        <taxon>Chryseobacterium</taxon>
    </lineage>
</organism>
<dbReference type="Pfam" id="PF22252">
    <property type="entry name" value="PNGase_F-II_N"/>
    <property type="match status" value="1"/>
</dbReference>
<dbReference type="NCBIfam" id="TIGR01200">
    <property type="entry name" value="GLPGLI"/>
    <property type="match status" value="1"/>
</dbReference>
<dbReference type="InterPro" id="IPR005901">
    <property type="entry name" value="GLPGLI"/>
</dbReference>
<protein>
    <submittedName>
        <fullName evidence="2">GLPGLI family protein</fullName>
    </submittedName>
</protein>
<name>A0ABT3Y2I5_9FLAO</name>
<comment type="caution">
    <text evidence="2">The sequence shown here is derived from an EMBL/GenBank/DDBJ whole genome shotgun (WGS) entry which is preliminary data.</text>
</comment>
<dbReference type="EMBL" id="JAOVZV010000008">
    <property type="protein sequence ID" value="MCX8532357.1"/>
    <property type="molecule type" value="Genomic_DNA"/>
</dbReference>
<evidence type="ECO:0000313" key="2">
    <source>
        <dbReference type="EMBL" id="MCX8532357.1"/>
    </source>
</evidence>
<proteinExistence type="predicted"/>
<dbReference type="RefSeq" id="WP_267280935.1">
    <property type="nucleotide sequence ID" value="NZ_JAOVZV010000008.1"/>
</dbReference>
<reference evidence="2" key="1">
    <citation type="submission" date="2022-10" db="EMBL/GenBank/DDBJ databases">
        <title>Chryseobacterium sp. nov., a novel bacterial species.</title>
        <authorList>
            <person name="Cao Y."/>
        </authorList>
    </citation>
    <scope>NUCLEOTIDE SEQUENCE</scope>
    <source>
        <strain evidence="2">KC 927</strain>
    </source>
</reference>